<dbReference type="PANTHER" id="PTHR10285">
    <property type="entry name" value="URIDINE KINASE"/>
    <property type="match status" value="1"/>
</dbReference>
<dbReference type="Pfam" id="PF00485">
    <property type="entry name" value="PRK"/>
    <property type="match status" value="1"/>
</dbReference>
<dbReference type="RefSeq" id="WP_136037151.1">
    <property type="nucleotide sequence ID" value="NZ_CP078076.1"/>
</dbReference>
<dbReference type="GO" id="GO:0016301">
    <property type="term" value="F:kinase activity"/>
    <property type="evidence" value="ECO:0007669"/>
    <property type="project" value="UniProtKB-KW"/>
</dbReference>
<dbReference type="SUPFAM" id="SSF52540">
    <property type="entry name" value="P-loop containing nucleoside triphosphate hydrolases"/>
    <property type="match status" value="1"/>
</dbReference>
<keyword evidence="3" id="KW-1185">Reference proteome</keyword>
<sequence length="204" mass="22047">MRALTAADAPVRVRELSRDARPFLLGVVGPPGAGKSTLAAALGQPVLPMDGFHLANEHLDRLGLRDRKGAPETFDVHGFAALLTRLRAGEAVLAPRFDRDLDAAVAGALPLSPSDRVIVVEGNYLLHDAGGWERVRPLLDEVWYLDVPDGLRVRRLVARHEAHGRSHDDAVAWATHVDGPNADLIRATRHRADAILTPTEGDDA</sequence>
<feature type="domain" description="Phosphoribulokinase/uridine kinase" evidence="1">
    <location>
        <begin position="25"/>
        <end position="196"/>
    </location>
</feature>
<dbReference type="Proteomes" id="UP000831467">
    <property type="component" value="Chromosome"/>
</dbReference>
<evidence type="ECO:0000313" key="3">
    <source>
        <dbReference type="Proteomes" id="UP000831467"/>
    </source>
</evidence>
<accession>A0ABY4IC67</accession>
<gene>
    <name evidence="2" type="ORF">KV394_04180</name>
</gene>
<evidence type="ECO:0000313" key="2">
    <source>
        <dbReference type="EMBL" id="UPL10354.1"/>
    </source>
</evidence>
<keyword evidence="2" id="KW-0418">Kinase</keyword>
<proteinExistence type="predicted"/>
<organism evidence="2 3">
    <name type="scientific">Microbacterium sufflavum</name>
    <dbReference type="NCBI Taxonomy" id="2851649"/>
    <lineage>
        <taxon>Bacteria</taxon>
        <taxon>Bacillati</taxon>
        <taxon>Actinomycetota</taxon>
        <taxon>Actinomycetes</taxon>
        <taxon>Micrococcales</taxon>
        <taxon>Microbacteriaceae</taxon>
        <taxon>Microbacterium</taxon>
    </lineage>
</organism>
<dbReference type="InterPro" id="IPR027417">
    <property type="entry name" value="P-loop_NTPase"/>
</dbReference>
<keyword evidence="2" id="KW-0808">Transferase</keyword>
<dbReference type="InterPro" id="IPR006083">
    <property type="entry name" value="PRK/URK"/>
</dbReference>
<protein>
    <submittedName>
        <fullName evidence="2">Nucleoside/nucleotide kinase family protein</fullName>
    </submittedName>
</protein>
<evidence type="ECO:0000259" key="1">
    <source>
        <dbReference type="Pfam" id="PF00485"/>
    </source>
</evidence>
<dbReference type="NCBIfam" id="NF006743">
    <property type="entry name" value="PRK09270.1-2"/>
    <property type="match status" value="1"/>
</dbReference>
<reference evidence="2 3" key="1">
    <citation type="submission" date="2021-06" db="EMBL/GenBank/DDBJ databases">
        <title>Genome-based taxonomic framework of Microbacterium strains isolated from marine environment, the description of four new species and reclassification of four preexisting species.</title>
        <authorList>
            <person name="Lee S.D."/>
            <person name="Kim S.-M."/>
            <person name="Byeon Y.-S."/>
            <person name="Yang H.L."/>
            <person name="Kim I.S."/>
        </authorList>
    </citation>
    <scope>NUCLEOTIDE SEQUENCE [LARGE SCALE GENOMIC DNA]</scope>
    <source>
        <strain evidence="2 3">SSW1-51</strain>
    </source>
</reference>
<name>A0ABY4IC67_9MICO</name>
<dbReference type="Gene3D" id="3.40.50.300">
    <property type="entry name" value="P-loop containing nucleotide triphosphate hydrolases"/>
    <property type="match status" value="1"/>
</dbReference>
<dbReference type="EMBL" id="CP078076">
    <property type="protein sequence ID" value="UPL10354.1"/>
    <property type="molecule type" value="Genomic_DNA"/>
</dbReference>